<evidence type="ECO:0000313" key="1">
    <source>
        <dbReference type="EMBL" id="EDR14036.1"/>
    </source>
</evidence>
<dbReference type="HOGENOM" id="CLU_3143309_0_0_1"/>
<sequence length="49" mass="5516">MEKVGELKSPEYPSVLEKLQPFKQLRPMIGRHSDTSTCSQGVEVFTHGI</sequence>
<accession>B0CU60</accession>
<proteinExistence type="predicted"/>
<reference evidence="1 2" key="1">
    <citation type="journal article" date="2008" name="Nature">
        <title>The genome of Laccaria bicolor provides insights into mycorrhizal symbiosis.</title>
        <authorList>
            <person name="Martin F."/>
            <person name="Aerts A."/>
            <person name="Ahren D."/>
            <person name="Brun A."/>
            <person name="Danchin E.G.J."/>
            <person name="Duchaussoy F."/>
            <person name="Gibon J."/>
            <person name="Kohler A."/>
            <person name="Lindquist E."/>
            <person name="Pereda V."/>
            <person name="Salamov A."/>
            <person name="Shapiro H.J."/>
            <person name="Wuyts J."/>
            <person name="Blaudez D."/>
            <person name="Buee M."/>
            <person name="Brokstein P."/>
            <person name="Canbaeck B."/>
            <person name="Cohen D."/>
            <person name="Courty P.E."/>
            <person name="Coutinho P.M."/>
            <person name="Delaruelle C."/>
            <person name="Detter J.C."/>
            <person name="Deveau A."/>
            <person name="DiFazio S."/>
            <person name="Duplessis S."/>
            <person name="Fraissinet-Tachet L."/>
            <person name="Lucic E."/>
            <person name="Frey-Klett P."/>
            <person name="Fourrey C."/>
            <person name="Feussner I."/>
            <person name="Gay G."/>
            <person name="Grimwood J."/>
            <person name="Hoegger P.J."/>
            <person name="Jain P."/>
            <person name="Kilaru S."/>
            <person name="Labbe J."/>
            <person name="Lin Y.C."/>
            <person name="Legue V."/>
            <person name="Le Tacon F."/>
            <person name="Marmeisse R."/>
            <person name="Melayah D."/>
            <person name="Montanini B."/>
            <person name="Muratet M."/>
            <person name="Nehls U."/>
            <person name="Niculita-Hirzel H."/>
            <person name="Oudot-Le Secq M.P."/>
            <person name="Peter M."/>
            <person name="Quesneville H."/>
            <person name="Rajashekar B."/>
            <person name="Reich M."/>
            <person name="Rouhier N."/>
            <person name="Schmutz J."/>
            <person name="Yin T."/>
            <person name="Chalot M."/>
            <person name="Henrissat B."/>
            <person name="Kuees U."/>
            <person name="Lucas S."/>
            <person name="Van de Peer Y."/>
            <person name="Podila G.K."/>
            <person name="Polle A."/>
            <person name="Pukkila P.J."/>
            <person name="Richardson P.M."/>
            <person name="Rouze P."/>
            <person name="Sanders I.R."/>
            <person name="Stajich J.E."/>
            <person name="Tunlid A."/>
            <person name="Tuskan G."/>
            <person name="Grigoriev I.V."/>
        </authorList>
    </citation>
    <scope>NUCLEOTIDE SEQUENCE [LARGE SCALE GENOMIC DNA]</scope>
    <source>
        <strain evidence="2">S238N-H82 / ATCC MYA-4686</strain>
    </source>
</reference>
<dbReference type="InParanoid" id="B0CU60"/>
<evidence type="ECO:0000313" key="2">
    <source>
        <dbReference type="Proteomes" id="UP000001194"/>
    </source>
</evidence>
<dbReference type="Proteomes" id="UP000001194">
    <property type="component" value="Unassembled WGS sequence"/>
</dbReference>
<gene>
    <name evidence="1" type="ORF">LACBIDRAFT_305412</name>
</gene>
<protein>
    <submittedName>
        <fullName evidence="1">Predicted protein</fullName>
    </submittedName>
</protein>
<dbReference type="KEGG" id="lbc:LACBIDRAFT_305412"/>
<dbReference type="RefSeq" id="XP_001874595.1">
    <property type="nucleotide sequence ID" value="XM_001874560.1"/>
</dbReference>
<organism evidence="2">
    <name type="scientific">Laccaria bicolor (strain S238N-H82 / ATCC MYA-4686)</name>
    <name type="common">Bicoloured deceiver</name>
    <name type="synonym">Laccaria laccata var. bicolor</name>
    <dbReference type="NCBI Taxonomy" id="486041"/>
    <lineage>
        <taxon>Eukaryota</taxon>
        <taxon>Fungi</taxon>
        <taxon>Dikarya</taxon>
        <taxon>Basidiomycota</taxon>
        <taxon>Agaricomycotina</taxon>
        <taxon>Agaricomycetes</taxon>
        <taxon>Agaricomycetidae</taxon>
        <taxon>Agaricales</taxon>
        <taxon>Agaricineae</taxon>
        <taxon>Hydnangiaceae</taxon>
        <taxon>Laccaria</taxon>
    </lineage>
</organism>
<keyword evidence="2" id="KW-1185">Reference proteome</keyword>
<dbReference type="EMBL" id="DS547092">
    <property type="protein sequence ID" value="EDR14036.1"/>
    <property type="molecule type" value="Genomic_DNA"/>
</dbReference>
<dbReference type="AlphaFoldDB" id="B0CU60"/>
<dbReference type="GeneID" id="6071014"/>
<name>B0CU60_LACBS</name>